<feature type="chain" id="PRO_5022802707" description="GLPGLI family protein" evidence="1">
    <location>
        <begin position="22"/>
        <end position="338"/>
    </location>
</feature>
<evidence type="ECO:0008006" key="4">
    <source>
        <dbReference type="Google" id="ProtNLM"/>
    </source>
</evidence>
<dbReference type="RefSeq" id="WP_147167654.1">
    <property type="nucleotide sequence ID" value="NZ_VOOR01000021.1"/>
</dbReference>
<organism evidence="2 3">
    <name type="scientific">Phaeodactylibacter luteus</name>
    <dbReference type="NCBI Taxonomy" id="1564516"/>
    <lineage>
        <taxon>Bacteria</taxon>
        <taxon>Pseudomonadati</taxon>
        <taxon>Bacteroidota</taxon>
        <taxon>Saprospiria</taxon>
        <taxon>Saprospirales</taxon>
        <taxon>Haliscomenobacteraceae</taxon>
        <taxon>Phaeodactylibacter</taxon>
    </lineage>
</organism>
<keyword evidence="1" id="KW-0732">Signal</keyword>
<evidence type="ECO:0000256" key="1">
    <source>
        <dbReference type="SAM" id="SignalP"/>
    </source>
</evidence>
<sequence>MNTIVKTLALIIMLLPLSAQAEQPSLFDMFGHTTVLEIELQLNMDTLHANVSNNREQPALFRFKNSDGSWVELLSEVRARGRFRRRTCDFPPLRIDFSKKDLRERGLEDFDDLKLVTHCMEGESGKEAVLREYLSYELYSQLTAYAYRAQLVQVTYVDAWTGSRLTSYGILLEDTDELAARMGSKECEECYGMSAVDFDAQNLHIHSLFQYMIGNMDWSVPMVRNIKVMKPADGGKYWLAPYDFDFSGIVDAPYAIPNPDIGQRTVGDRVYQGPVLTAAEMEEVASHFKQQKIALLETVKQFDELSKRSRREIWQYLRDFYDDLESGVLHNEITASTK</sequence>
<dbReference type="OrthoDB" id="662693at2"/>
<evidence type="ECO:0000313" key="2">
    <source>
        <dbReference type="EMBL" id="TXB62934.1"/>
    </source>
</evidence>
<evidence type="ECO:0000313" key="3">
    <source>
        <dbReference type="Proteomes" id="UP000321580"/>
    </source>
</evidence>
<gene>
    <name evidence="2" type="ORF">FRY97_11360</name>
</gene>
<dbReference type="AlphaFoldDB" id="A0A5C6RLV0"/>
<dbReference type="EMBL" id="VOOR01000021">
    <property type="protein sequence ID" value="TXB62934.1"/>
    <property type="molecule type" value="Genomic_DNA"/>
</dbReference>
<proteinExistence type="predicted"/>
<dbReference type="Proteomes" id="UP000321580">
    <property type="component" value="Unassembled WGS sequence"/>
</dbReference>
<name>A0A5C6RLV0_9BACT</name>
<reference evidence="2 3" key="1">
    <citation type="submission" date="2019-08" db="EMBL/GenBank/DDBJ databases">
        <title>Genome of Phaeodactylibacter luteus.</title>
        <authorList>
            <person name="Bowman J.P."/>
        </authorList>
    </citation>
    <scope>NUCLEOTIDE SEQUENCE [LARGE SCALE GENOMIC DNA]</scope>
    <source>
        <strain evidence="2 3">KCTC 42180</strain>
    </source>
</reference>
<comment type="caution">
    <text evidence="2">The sequence shown here is derived from an EMBL/GenBank/DDBJ whole genome shotgun (WGS) entry which is preliminary data.</text>
</comment>
<protein>
    <recommendedName>
        <fullName evidence="4">GLPGLI family protein</fullName>
    </recommendedName>
</protein>
<keyword evidence="3" id="KW-1185">Reference proteome</keyword>
<accession>A0A5C6RLV0</accession>
<feature type="signal peptide" evidence="1">
    <location>
        <begin position="1"/>
        <end position="21"/>
    </location>
</feature>